<keyword evidence="3" id="KW-0687">Ribonucleoprotein</keyword>
<sequence>MHHHDTANRQPSHPMSAAISCTRAAAPRLAIRTLRCQRFASTQAADAVSENREMIIETAPVAKVTTPTIAKEKRTRAPTLAERMHKALYPDLYVNGRPIEGVQKPKERKAKAGDRKPRSMSTLPTPSTLLLPANSPHIVSHEHFVSPKYVSTKPPLDKTHGLNIVAPAPAIKKTCPTPVSTVTAASLATLDPTGARTRLFDRLNPESAKLGDILLVRQRTGDPFAGVCINIRRRGVDTAILLRGQLTRVGVEMWYKVYSPLVEGIEVVQRAAKRARRARLTYMRDVKHDRGSVENVVRLYLRQKAALGASDQKKTGAAKQKAMQGGKKKGAKKTNRR</sequence>
<evidence type="ECO:0000256" key="1">
    <source>
        <dbReference type="ARBA" id="ARBA00005781"/>
    </source>
</evidence>
<evidence type="ECO:0000256" key="2">
    <source>
        <dbReference type="ARBA" id="ARBA00022980"/>
    </source>
</evidence>
<feature type="compositionally biased region" description="Low complexity" evidence="4">
    <location>
        <begin position="119"/>
        <end position="129"/>
    </location>
</feature>
<dbReference type="EMBL" id="JAKIXB020000015">
    <property type="protein sequence ID" value="KAL1601881.1"/>
    <property type="molecule type" value="Genomic_DNA"/>
</dbReference>
<gene>
    <name evidence="5" type="ORF">SLS59_005046</name>
</gene>
<protein>
    <submittedName>
        <fullName evidence="5">Uncharacterized protein</fullName>
    </submittedName>
</protein>
<comment type="caution">
    <text evidence="5">The sequence shown here is derived from an EMBL/GenBank/DDBJ whole genome shotgun (WGS) entry which is preliminary data.</text>
</comment>
<dbReference type="PANTHER" id="PTHR15680:SF9">
    <property type="entry name" value="LARGE RIBOSOMAL SUBUNIT PROTEIN BL19M"/>
    <property type="match status" value="1"/>
</dbReference>
<dbReference type="InterPro" id="IPR038657">
    <property type="entry name" value="Ribosomal_bL19_sf"/>
</dbReference>
<feature type="region of interest" description="Disordered" evidence="4">
    <location>
        <begin position="308"/>
        <end position="337"/>
    </location>
</feature>
<dbReference type="Pfam" id="PF01245">
    <property type="entry name" value="Ribosomal_L19"/>
    <property type="match status" value="1"/>
</dbReference>
<feature type="region of interest" description="Disordered" evidence="4">
    <location>
        <begin position="97"/>
        <end position="129"/>
    </location>
</feature>
<dbReference type="Gene3D" id="2.30.30.790">
    <property type="match status" value="1"/>
</dbReference>
<dbReference type="InterPro" id="IPR008991">
    <property type="entry name" value="Translation_prot_SH3-like_sf"/>
</dbReference>
<dbReference type="Proteomes" id="UP001521222">
    <property type="component" value="Unassembled WGS sequence"/>
</dbReference>
<keyword evidence="2" id="KW-0689">Ribosomal protein</keyword>
<keyword evidence="6" id="KW-1185">Reference proteome</keyword>
<feature type="compositionally biased region" description="Low complexity" evidence="4">
    <location>
        <begin position="315"/>
        <end position="325"/>
    </location>
</feature>
<accession>A0ABR3RBS8</accession>
<feature type="compositionally biased region" description="Basic residues" evidence="4">
    <location>
        <begin position="326"/>
        <end position="337"/>
    </location>
</feature>
<evidence type="ECO:0000313" key="5">
    <source>
        <dbReference type="EMBL" id="KAL1601881.1"/>
    </source>
</evidence>
<evidence type="ECO:0000256" key="3">
    <source>
        <dbReference type="ARBA" id="ARBA00023274"/>
    </source>
</evidence>
<dbReference type="SUPFAM" id="SSF50104">
    <property type="entry name" value="Translation proteins SH3-like domain"/>
    <property type="match status" value="1"/>
</dbReference>
<proteinExistence type="inferred from homology"/>
<reference evidence="5 6" key="1">
    <citation type="submission" date="2024-02" db="EMBL/GenBank/DDBJ databases">
        <title>De novo assembly and annotation of 12 fungi associated with fruit tree decline syndrome in Ontario, Canada.</title>
        <authorList>
            <person name="Sulman M."/>
            <person name="Ellouze W."/>
            <person name="Ilyukhin E."/>
        </authorList>
    </citation>
    <scope>NUCLEOTIDE SEQUENCE [LARGE SCALE GENOMIC DNA]</scope>
    <source>
        <strain evidence="5 6">M97-236</strain>
    </source>
</reference>
<evidence type="ECO:0000313" key="6">
    <source>
        <dbReference type="Proteomes" id="UP001521222"/>
    </source>
</evidence>
<evidence type="ECO:0000256" key="4">
    <source>
        <dbReference type="SAM" id="MobiDB-lite"/>
    </source>
</evidence>
<dbReference type="PANTHER" id="PTHR15680">
    <property type="entry name" value="RIBOSOMAL PROTEIN L19"/>
    <property type="match status" value="1"/>
</dbReference>
<comment type="similarity">
    <text evidence="1">Belongs to the bacterial ribosomal protein bL19 family.</text>
</comment>
<dbReference type="InterPro" id="IPR001857">
    <property type="entry name" value="Ribosomal_bL19"/>
</dbReference>
<organism evidence="5 6">
    <name type="scientific">Nothophoma quercina</name>
    <dbReference type="NCBI Taxonomy" id="749835"/>
    <lineage>
        <taxon>Eukaryota</taxon>
        <taxon>Fungi</taxon>
        <taxon>Dikarya</taxon>
        <taxon>Ascomycota</taxon>
        <taxon>Pezizomycotina</taxon>
        <taxon>Dothideomycetes</taxon>
        <taxon>Pleosporomycetidae</taxon>
        <taxon>Pleosporales</taxon>
        <taxon>Pleosporineae</taxon>
        <taxon>Didymellaceae</taxon>
        <taxon>Nothophoma</taxon>
    </lineage>
</organism>
<name>A0ABR3RBS8_9PLEO</name>